<dbReference type="RefSeq" id="XP_024501311.1">
    <property type="nucleotide sequence ID" value="XM_024647210.1"/>
</dbReference>
<reference evidence="10" key="2">
    <citation type="submission" date="2020-12" db="UniProtKB">
        <authorList>
            <consortium name="WormBaseParasite"/>
        </authorList>
    </citation>
    <scope>IDENTIFICATION</scope>
</reference>
<comment type="similarity">
    <text evidence="2">Belongs to the EMC6 family.</text>
</comment>
<accession>A0A090L3Q2</accession>
<evidence type="ECO:0000313" key="11">
    <source>
        <dbReference type="WormBase" id="SRAE_1000038300"/>
    </source>
</evidence>
<dbReference type="STRING" id="34506.A0A090L3Q2"/>
<feature type="transmembrane region" description="Helical" evidence="7">
    <location>
        <begin position="96"/>
        <end position="115"/>
    </location>
</feature>
<evidence type="ECO:0000313" key="9">
    <source>
        <dbReference type="Proteomes" id="UP000035682"/>
    </source>
</evidence>
<keyword evidence="6 7" id="KW-0472">Membrane</keyword>
<dbReference type="OrthoDB" id="286395at2759"/>
<dbReference type="PANTHER" id="PTHR12906">
    <property type="entry name" value="PROTEIN C20ORF24 RAB5-INTERACTING PROTEIN"/>
    <property type="match status" value="1"/>
</dbReference>
<dbReference type="WBParaSite" id="SRAE_1000038300.1">
    <property type="protein sequence ID" value="SRAE_1000038300.1"/>
    <property type="gene ID" value="WBGene00256979"/>
</dbReference>
<evidence type="ECO:0000256" key="7">
    <source>
        <dbReference type="SAM" id="Phobius"/>
    </source>
</evidence>
<dbReference type="Proteomes" id="UP000035682">
    <property type="component" value="Unplaced"/>
</dbReference>
<dbReference type="CTD" id="36374474"/>
<evidence type="ECO:0000256" key="5">
    <source>
        <dbReference type="ARBA" id="ARBA00022989"/>
    </source>
</evidence>
<organism evidence="8">
    <name type="scientific">Strongyloides ratti</name>
    <name type="common">Parasitic roundworm</name>
    <dbReference type="NCBI Taxonomy" id="34506"/>
    <lineage>
        <taxon>Eukaryota</taxon>
        <taxon>Metazoa</taxon>
        <taxon>Ecdysozoa</taxon>
        <taxon>Nematoda</taxon>
        <taxon>Chromadorea</taxon>
        <taxon>Rhabditida</taxon>
        <taxon>Tylenchina</taxon>
        <taxon>Panagrolaimomorpha</taxon>
        <taxon>Strongyloidoidea</taxon>
        <taxon>Strongyloididae</taxon>
        <taxon>Strongyloides</taxon>
    </lineage>
</organism>
<dbReference type="GeneID" id="36374474"/>
<sequence length="117" mass="13028">MATNTEKPSILSSISKAFTPNSEWYSKDEILDVVYWGKQILSIAIGIIWGLLPFTGIASILAFTVASGVSTYLYVTRFQGYDEDDLGGFFEIAKEGLSAAFATFMITWIVTYTLFHF</sequence>
<keyword evidence="9" id="KW-1185">Reference proteome</keyword>
<evidence type="ECO:0000256" key="3">
    <source>
        <dbReference type="ARBA" id="ARBA00022692"/>
    </source>
</evidence>
<dbReference type="PANTHER" id="PTHR12906:SF0">
    <property type="entry name" value="GEL COMPLEX SUBUNIT OPTI"/>
    <property type="match status" value="1"/>
</dbReference>
<dbReference type="EMBL" id="LN609528">
    <property type="protein sequence ID" value="CEF62109.1"/>
    <property type="molecule type" value="Genomic_DNA"/>
</dbReference>
<comment type="subcellular location">
    <subcellularLocation>
        <location evidence="1">Endoplasmic reticulum membrane</location>
        <topology evidence="1">Multi-pass membrane protein</topology>
    </subcellularLocation>
</comment>
<dbReference type="InterPro" id="IPR010742">
    <property type="entry name" value="RCAF1"/>
</dbReference>
<evidence type="ECO:0000313" key="8">
    <source>
        <dbReference type="EMBL" id="CEF62109.1"/>
    </source>
</evidence>
<evidence type="ECO:0000256" key="2">
    <source>
        <dbReference type="ARBA" id="ARBA00009436"/>
    </source>
</evidence>
<dbReference type="GO" id="GO:0097250">
    <property type="term" value="P:mitochondrial respirasome assembly"/>
    <property type="evidence" value="ECO:0007669"/>
    <property type="project" value="InterPro"/>
</dbReference>
<dbReference type="GO" id="GO:0005739">
    <property type="term" value="C:mitochondrion"/>
    <property type="evidence" value="ECO:0007669"/>
    <property type="project" value="GOC"/>
</dbReference>
<dbReference type="WormBase" id="SRAE_1000038300">
    <property type="protein sequence ID" value="SRP00195"/>
    <property type="gene ID" value="WBGene00256979"/>
</dbReference>
<name>A0A090L3Q2_STRRB</name>
<dbReference type="OMA" id="ANSEWPD"/>
<gene>
    <name evidence="8 10 11" type="ORF">SRAE_1000038300</name>
</gene>
<keyword evidence="5 7" id="KW-1133">Transmembrane helix</keyword>
<dbReference type="Pfam" id="PF07019">
    <property type="entry name" value="EMC6"/>
    <property type="match status" value="1"/>
</dbReference>
<keyword evidence="3 7" id="KW-0812">Transmembrane</keyword>
<evidence type="ECO:0000256" key="6">
    <source>
        <dbReference type="ARBA" id="ARBA00023136"/>
    </source>
</evidence>
<proteinExistence type="inferred from homology"/>
<protein>
    <submittedName>
        <fullName evidence="10">Rab5-interacting protein</fullName>
    </submittedName>
</protein>
<dbReference type="AlphaFoldDB" id="A0A090L3Q2"/>
<keyword evidence="4" id="KW-0256">Endoplasmic reticulum</keyword>
<reference evidence="8 9" key="1">
    <citation type="submission" date="2014-09" db="EMBL/GenBank/DDBJ databases">
        <authorList>
            <person name="Martin A.A."/>
        </authorList>
    </citation>
    <scope>NUCLEOTIDE SEQUENCE</scope>
    <source>
        <strain evidence="9">ED321</strain>
        <strain evidence="8">ED321 Heterogonic</strain>
    </source>
</reference>
<evidence type="ECO:0000256" key="4">
    <source>
        <dbReference type="ARBA" id="ARBA00022824"/>
    </source>
</evidence>
<dbReference type="InterPro" id="IPR029008">
    <property type="entry name" value="EMC6-like"/>
</dbReference>
<evidence type="ECO:0000256" key="1">
    <source>
        <dbReference type="ARBA" id="ARBA00004477"/>
    </source>
</evidence>
<evidence type="ECO:0000313" key="10">
    <source>
        <dbReference type="WBParaSite" id="SRAE_1000038300.1"/>
    </source>
</evidence>
<dbReference type="GO" id="GO:0005789">
    <property type="term" value="C:endoplasmic reticulum membrane"/>
    <property type="evidence" value="ECO:0007669"/>
    <property type="project" value="UniProtKB-SubCell"/>
</dbReference>